<feature type="non-terminal residue" evidence="3">
    <location>
        <position position="1"/>
    </location>
</feature>
<feature type="region of interest" description="Disordered" evidence="1">
    <location>
        <begin position="187"/>
        <end position="215"/>
    </location>
</feature>
<protein>
    <submittedName>
        <fullName evidence="3">Uncharacterized protein</fullName>
    </submittedName>
</protein>
<evidence type="ECO:0000256" key="2">
    <source>
        <dbReference type="SAM" id="Phobius"/>
    </source>
</evidence>
<dbReference type="AlphaFoldDB" id="X1KBC0"/>
<evidence type="ECO:0000313" key="3">
    <source>
        <dbReference type="EMBL" id="GAI04327.1"/>
    </source>
</evidence>
<sequence>RRATKYGILTEVIGWAGIMAMIYQNPKTAAVIAGFYFVFGDVILGLVVPWLADLGGFTSPFFQIGAYPAKRRLFKRYVSLDESLLTYFGKRGERLRKLEKEFKETADVEKKSFLSQRLRKENKKLTKDWEPAALSFKKSEEFKGIIIGFRGRYENTFAFCNYLINGTEPKEEDLDVWRIEIEPLEKSSEETDFDRVWEKKESKKEEDAGKDKNFL</sequence>
<evidence type="ECO:0000256" key="1">
    <source>
        <dbReference type="SAM" id="MobiDB-lite"/>
    </source>
</evidence>
<reference evidence="3" key="1">
    <citation type="journal article" date="2014" name="Front. Microbiol.">
        <title>High frequency of phylogenetically diverse reductive dehalogenase-homologous genes in deep subseafloor sedimentary metagenomes.</title>
        <authorList>
            <person name="Kawai M."/>
            <person name="Futagami T."/>
            <person name="Toyoda A."/>
            <person name="Takaki Y."/>
            <person name="Nishi S."/>
            <person name="Hori S."/>
            <person name="Arai W."/>
            <person name="Tsubouchi T."/>
            <person name="Morono Y."/>
            <person name="Uchiyama I."/>
            <person name="Ito T."/>
            <person name="Fujiyama A."/>
            <person name="Inagaki F."/>
            <person name="Takami H."/>
        </authorList>
    </citation>
    <scope>NUCLEOTIDE SEQUENCE</scope>
    <source>
        <strain evidence="3">Expedition CK06-06</strain>
    </source>
</reference>
<keyword evidence="2" id="KW-0472">Membrane</keyword>
<accession>X1KBC0</accession>
<keyword evidence="2" id="KW-1133">Transmembrane helix</keyword>
<name>X1KBC0_9ZZZZ</name>
<feature type="transmembrane region" description="Helical" evidence="2">
    <location>
        <begin position="30"/>
        <end position="52"/>
    </location>
</feature>
<proteinExistence type="predicted"/>
<gene>
    <name evidence="3" type="ORF">S06H3_19210</name>
</gene>
<comment type="caution">
    <text evidence="3">The sequence shown here is derived from an EMBL/GenBank/DDBJ whole genome shotgun (WGS) entry which is preliminary data.</text>
</comment>
<organism evidence="3">
    <name type="scientific">marine sediment metagenome</name>
    <dbReference type="NCBI Taxonomy" id="412755"/>
    <lineage>
        <taxon>unclassified sequences</taxon>
        <taxon>metagenomes</taxon>
        <taxon>ecological metagenomes</taxon>
    </lineage>
</organism>
<keyword evidence="2" id="KW-0812">Transmembrane</keyword>
<dbReference type="EMBL" id="BARV01009811">
    <property type="protein sequence ID" value="GAI04327.1"/>
    <property type="molecule type" value="Genomic_DNA"/>
</dbReference>